<protein>
    <submittedName>
        <fullName evidence="1">Uncharacterized protein</fullName>
    </submittedName>
</protein>
<sequence>MNSNIPEYVNNFIDFNKQTLSDIYEAGTKAETEGLLMIEIVIDKNESQVYYVGKKRFEEMGKGDFYEEIKTKVPEDKKDNMILYIMDKSNDKVYLLVVNMAPGSDNVGLTSETIKE</sequence>
<reference evidence="1" key="1">
    <citation type="journal article" date="2020" name="Nature">
        <title>Giant virus diversity and host interactions through global metagenomics.</title>
        <authorList>
            <person name="Schulz F."/>
            <person name="Roux S."/>
            <person name="Paez-Espino D."/>
            <person name="Jungbluth S."/>
            <person name="Walsh D.A."/>
            <person name="Denef V.J."/>
            <person name="McMahon K.D."/>
            <person name="Konstantinidis K.T."/>
            <person name="Eloe-Fadrosh E.A."/>
            <person name="Kyrpides N.C."/>
            <person name="Woyke T."/>
        </authorList>
    </citation>
    <scope>NUCLEOTIDE SEQUENCE</scope>
    <source>
        <strain evidence="1">GVMAG-M-3300023110-24</strain>
    </source>
</reference>
<name>A0A6C0CX42_9ZZZZ</name>
<accession>A0A6C0CX42</accession>
<dbReference type="EMBL" id="MN739510">
    <property type="protein sequence ID" value="QHT09406.1"/>
    <property type="molecule type" value="Genomic_DNA"/>
</dbReference>
<organism evidence="1">
    <name type="scientific">viral metagenome</name>
    <dbReference type="NCBI Taxonomy" id="1070528"/>
    <lineage>
        <taxon>unclassified sequences</taxon>
        <taxon>metagenomes</taxon>
        <taxon>organismal metagenomes</taxon>
    </lineage>
</organism>
<evidence type="ECO:0000313" key="1">
    <source>
        <dbReference type="EMBL" id="QHT09406.1"/>
    </source>
</evidence>
<proteinExistence type="predicted"/>
<dbReference type="AlphaFoldDB" id="A0A6C0CX42"/>